<dbReference type="PANTHER" id="PTHR12110">
    <property type="entry name" value="HYDROXYPYRUVATE ISOMERASE"/>
    <property type="match status" value="1"/>
</dbReference>
<keyword evidence="3" id="KW-1185">Reference proteome</keyword>
<comment type="caution">
    <text evidence="2">The sequence shown here is derived from an EMBL/GenBank/DDBJ whole genome shotgun (WGS) entry which is preliminary data.</text>
</comment>
<keyword evidence="2" id="KW-0413">Isomerase</keyword>
<dbReference type="RefSeq" id="WP_099150278.1">
    <property type="nucleotide sequence ID" value="NZ_PDUD01000018.1"/>
</dbReference>
<dbReference type="AlphaFoldDB" id="A0A2D0NCS9"/>
<evidence type="ECO:0000313" key="2">
    <source>
        <dbReference type="EMBL" id="PHN06295.1"/>
    </source>
</evidence>
<dbReference type="Pfam" id="PF01261">
    <property type="entry name" value="AP_endonuc_2"/>
    <property type="match status" value="1"/>
</dbReference>
<evidence type="ECO:0000313" key="3">
    <source>
        <dbReference type="Proteomes" id="UP000223913"/>
    </source>
</evidence>
<reference evidence="2 3" key="1">
    <citation type="submission" date="2017-10" db="EMBL/GenBank/DDBJ databases">
        <title>The draft genome sequence of Lewinella nigricans NBRC 102662.</title>
        <authorList>
            <person name="Wang K."/>
        </authorList>
    </citation>
    <scope>NUCLEOTIDE SEQUENCE [LARGE SCALE GENOMIC DNA]</scope>
    <source>
        <strain evidence="2 3">NBRC 102662</strain>
    </source>
</reference>
<evidence type="ECO:0000259" key="1">
    <source>
        <dbReference type="Pfam" id="PF01261"/>
    </source>
</evidence>
<accession>A0A2D0NCS9</accession>
<dbReference type="GO" id="GO:0016853">
    <property type="term" value="F:isomerase activity"/>
    <property type="evidence" value="ECO:0007669"/>
    <property type="project" value="UniProtKB-KW"/>
</dbReference>
<dbReference type="OrthoDB" id="9802318at2"/>
<dbReference type="EMBL" id="PDUD01000018">
    <property type="protein sequence ID" value="PHN06295.1"/>
    <property type="molecule type" value="Genomic_DNA"/>
</dbReference>
<organism evidence="2 3">
    <name type="scientific">Flavilitoribacter nigricans (strain ATCC 23147 / DSM 23189 / NBRC 102662 / NCIMB 1420 / SS-2)</name>
    <name type="common">Lewinella nigricans</name>
    <dbReference type="NCBI Taxonomy" id="1122177"/>
    <lineage>
        <taxon>Bacteria</taxon>
        <taxon>Pseudomonadati</taxon>
        <taxon>Bacteroidota</taxon>
        <taxon>Saprospiria</taxon>
        <taxon>Saprospirales</taxon>
        <taxon>Lewinellaceae</taxon>
        <taxon>Flavilitoribacter</taxon>
    </lineage>
</organism>
<dbReference type="Gene3D" id="3.20.20.150">
    <property type="entry name" value="Divalent-metal-dependent TIM barrel enzymes"/>
    <property type="match status" value="1"/>
</dbReference>
<dbReference type="InterPro" id="IPR050312">
    <property type="entry name" value="IolE/XylAMocC-like"/>
</dbReference>
<sequence length="273" mass="30149">MPENIAKLCIHSITTKPWSLDVALDKYAAAGVGGISIWQDAAQAVGQERARDLVEASPVEVISYVRGGFFPNHSAEARLKALDDNKKMIDEAATLGAPLLVLVCGAEPKQSLQESRKQIQAGIEALIPYAAERGVKLGIEPLHPMYADTRSAINTLGQANEVAEAISHEQVGIAVDVYHLWWDDQLEQEIKRCGEQGNLYAFHVCDWKVPTSDMLLDRGLMGEGCIDVPLIRSWVEAAGFDGFNEVEIFSNHYWAMDQDDFLAQIIEAYKKHS</sequence>
<dbReference type="InterPro" id="IPR013022">
    <property type="entry name" value="Xyl_isomerase-like_TIM-brl"/>
</dbReference>
<proteinExistence type="predicted"/>
<dbReference type="Proteomes" id="UP000223913">
    <property type="component" value="Unassembled WGS sequence"/>
</dbReference>
<dbReference type="SUPFAM" id="SSF51658">
    <property type="entry name" value="Xylose isomerase-like"/>
    <property type="match status" value="1"/>
</dbReference>
<dbReference type="InterPro" id="IPR036237">
    <property type="entry name" value="Xyl_isomerase-like_sf"/>
</dbReference>
<protein>
    <submittedName>
        <fullName evidence="2">Xylose isomerase</fullName>
    </submittedName>
</protein>
<name>A0A2D0NCS9_FLAN2</name>
<dbReference type="PANTHER" id="PTHR12110:SF52">
    <property type="entry name" value="XYLOSE ISOMERASE"/>
    <property type="match status" value="1"/>
</dbReference>
<gene>
    <name evidence="2" type="ORF">CRP01_12035</name>
</gene>
<feature type="domain" description="Xylose isomerase-like TIM barrel" evidence="1">
    <location>
        <begin position="25"/>
        <end position="255"/>
    </location>
</feature>